<dbReference type="EMBL" id="JADFTS010000006">
    <property type="protein sequence ID" value="KAF9601207.1"/>
    <property type="molecule type" value="Genomic_DNA"/>
</dbReference>
<dbReference type="AlphaFoldDB" id="A0A835LQJ7"/>
<comment type="caution">
    <text evidence="2">The sequence shown here is derived from an EMBL/GenBank/DDBJ whole genome shotgun (WGS) entry which is preliminary data.</text>
</comment>
<reference evidence="2 3" key="1">
    <citation type="submission" date="2020-10" db="EMBL/GenBank/DDBJ databases">
        <title>The Coptis chinensis genome and diversification of protoberbering-type alkaloids.</title>
        <authorList>
            <person name="Wang B."/>
            <person name="Shu S."/>
            <person name="Song C."/>
            <person name="Liu Y."/>
        </authorList>
    </citation>
    <scope>NUCLEOTIDE SEQUENCE [LARGE SCALE GENOMIC DNA]</scope>
    <source>
        <strain evidence="2">HL-2020</strain>
        <tissue evidence="2">Leaf</tissue>
    </source>
</reference>
<evidence type="ECO:0000313" key="3">
    <source>
        <dbReference type="Proteomes" id="UP000631114"/>
    </source>
</evidence>
<keyword evidence="3" id="KW-1185">Reference proteome</keyword>
<sequence>CHKDQLQRPNAISVEALKKYILVSLIQNGQAPIVSGREPTTSKDERKLGVERSGELSEKFNRVSF</sequence>
<dbReference type="Proteomes" id="UP000631114">
    <property type="component" value="Unassembled WGS sequence"/>
</dbReference>
<feature type="region of interest" description="Disordered" evidence="1">
    <location>
        <begin position="33"/>
        <end position="53"/>
    </location>
</feature>
<name>A0A835LQJ7_9MAGN</name>
<feature type="compositionally biased region" description="Basic and acidic residues" evidence="1">
    <location>
        <begin position="40"/>
        <end position="53"/>
    </location>
</feature>
<proteinExistence type="predicted"/>
<accession>A0A835LQJ7</accession>
<feature type="non-terminal residue" evidence="2">
    <location>
        <position position="1"/>
    </location>
</feature>
<evidence type="ECO:0000256" key="1">
    <source>
        <dbReference type="SAM" id="MobiDB-lite"/>
    </source>
</evidence>
<protein>
    <submittedName>
        <fullName evidence="2">Uncharacterized protein</fullName>
    </submittedName>
</protein>
<organism evidence="2 3">
    <name type="scientific">Coptis chinensis</name>
    <dbReference type="NCBI Taxonomy" id="261450"/>
    <lineage>
        <taxon>Eukaryota</taxon>
        <taxon>Viridiplantae</taxon>
        <taxon>Streptophyta</taxon>
        <taxon>Embryophyta</taxon>
        <taxon>Tracheophyta</taxon>
        <taxon>Spermatophyta</taxon>
        <taxon>Magnoliopsida</taxon>
        <taxon>Ranunculales</taxon>
        <taxon>Ranunculaceae</taxon>
        <taxon>Coptidoideae</taxon>
        <taxon>Coptis</taxon>
    </lineage>
</organism>
<gene>
    <name evidence="2" type="ORF">IFM89_017392</name>
</gene>
<evidence type="ECO:0000313" key="2">
    <source>
        <dbReference type="EMBL" id="KAF9601207.1"/>
    </source>
</evidence>